<dbReference type="Proteomes" id="UP001139451">
    <property type="component" value="Unassembled WGS sequence"/>
</dbReference>
<comment type="caution">
    <text evidence="2">The sequence shown here is derived from an EMBL/GenBank/DDBJ whole genome shotgun (WGS) entry which is preliminary data.</text>
</comment>
<dbReference type="Pfam" id="PF07811">
    <property type="entry name" value="TadE"/>
    <property type="match status" value="1"/>
</dbReference>
<accession>A0A9X2HET8</accession>
<gene>
    <name evidence="2" type="ORF">M9978_03750</name>
</gene>
<reference evidence="2" key="1">
    <citation type="submission" date="2022-05" db="EMBL/GenBank/DDBJ databases">
        <title>Sphingomonas sp. strain MG17 Genome sequencing and assembly.</title>
        <authorList>
            <person name="Kim I."/>
        </authorList>
    </citation>
    <scope>NUCLEOTIDE SEQUENCE</scope>
    <source>
        <strain evidence="2">MG17</strain>
    </source>
</reference>
<evidence type="ECO:0000313" key="3">
    <source>
        <dbReference type="Proteomes" id="UP001139451"/>
    </source>
</evidence>
<protein>
    <submittedName>
        <fullName evidence="2">Pilus assembly protein</fullName>
    </submittedName>
</protein>
<sequence length="144" mass="15360">MTPIIFTLLFGAVDLGNYFMSQHVVVKAVRDGARFASRQGFSYYTCSTADATNVETPTKEITRTGTISGGTARLATWTSNSTITLTVRCDTSGTYAGIYTNVSTGVPIVKVTAIVPYNSLFNHFGITTTAINLTAESEVPVMGV</sequence>
<evidence type="ECO:0000313" key="2">
    <source>
        <dbReference type="EMBL" id="MCP3729533.1"/>
    </source>
</evidence>
<organism evidence="2 3">
    <name type="scientific">Sphingomonas tagetis</name>
    <dbReference type="NCBI Taxonomy" id="2949092"/>
    <lineage>
        <taxon>Bacteria</taxon>
        <taxon>Pseudomonadati</taxon>
        <taxon>Pseudomonadota</taxon>
        <taxon>Alphaproteobacteria</taxon>
        <taxon>Sphingomonadales</taxon>
        <taxon>Sphingomonadaceae</taxon>
        <taxon>Sphingomonas</taxon>
    </lineage>
</organism>
<proteinExistence type="predicted"/>
<feature type="domain" description="TadE-like" evidence="1">
    <location>
        <begin position="2"/>
        <end position="34"/>
    </location>
</feature>
<dbReference type="InterPro" id="IPR012495">
    <property type="entry name" value="TadE-like_dom"/>
</dbReference>
<keyword evidence="3" id="KW-1185">Reference proteome</keyword>
<evidence type="ECO:0000259" key="1">
    <source>
        <dbReference type="Pfam" id="PF07811"/>
    </source>
</evidence>
<name>A0A9X2HET8_9SPHN</name>
<dbReference type="AlphaFoldDB" id="A0A9X2HET8"/>
<dbReference type="EMBL" id="JAMLDX010000002">
    <property type="protein sequence ID" value="MCP3729533.1"/>
    <property type="molecule type" value="Genomic_DNA"/>
</dbReference>